<gene>
    <name evidence="2" type="ORF">P872_21335</name>
</gene>
<evidence type="ECO:0000259" key="1">
    <source>
        <dbReference type="Pfam" id="PF01797"/>
    </source>
</evidence>
<dbReference type="Gene3D" id="3.30.70.1290">
    <property type="entry name" value="Transposase IS200-like"/>
    <property type="match status" value="1"/>
</dbReference>
<organism evidence="2 3">
    <name type="scientific">Rhodonellum psychrophilum GCM71 = DSM 17998</name>
    <dbReference type="NCBI Taxonomy" id="1123057"/>
    <lineage>
        <taxon>Bacteria</taxon>
        <taxon>Pseudomonadati</taxon>
        <taxon>Bacteroidota</taxon>
        <taxon>Cytophagia</taxon>
        <taxon>Cytophagales</taxon>
        <taxon>Cytophagaceae</taxon>
        <taxon>Rhodonellum</taxon>
    </lineage>
</organism>
<dbReference type="SUPFAM" id="SSF143422">
    <property type="entry name" value="Transposase IS200-like"/>
    <property type="match status" value="1"/>
</dbReference>
<sequence>MANTYTQIHVQMIFAVQNRDGVIRKSWKEKLYKYMIGSIRNHDHKVLAINGIPDHVHI</sequence>
<dbReference type="eggNOG" id="COG1943">
    <property type="taxonomic scope" value="Bacteria"/>
</dbReference>
<dbReference type="InterPro" id="IPR002686">
    <property type="entry name" value="Transposase_17"/>
</dbReference>
<dbReference type="AlphaFoldDB" id="U5BJV0"/>
<reference evidence="2 3" key="1">
    <citation type="journal article" date="2013" name="Genome Announc.">
        <title>Draft Genome Sequence of the Psychrophilic and Alkaliphilic Rhodonellum psychrophilum Strain GCM71T.</title>
        <authorList>
            <person name="Hauptmann A.L."/>
            <person name="Glaring M.A."/>
            <person name="Hallin P.F."/>
            <person name="Prieme A."/>
            <person name="Stougaard P."/>
        </authorList>
    </citation>
    <scope>NUCLEOTIDE SEQUENCE [LARGE SCALE GENOMIC DNA]</scope>
    <source>
        <strain evidence="2 3">GCM71</strain>
    </source>
</reference>
<keyword evidence="3" id="KW-1185">Reference proteome</keyword>
<dbReference type="InterPro" id="IPR036515">
    <property type="entry name" value="Transposase_17_sf"/>
</dbReference>
<dbReference type="Proteomes" id="UP000016843">
    <property type="component" value="Unassembled WGS sequence"/>
</dbReference>
<name>U5BJV0_9BACT</name>
<proteinExistence type="predicted"/>
<dbReference type="Pfam" id="PF01797">
    <property type="entry name" value="Y1_Tnp"/>
    <property type="match status" value="1"/>
</dbReference>
<comment type="caution">
    <text evidence="2">The sequence shown here is derived from an EMBL/GenBank/DDBJ whole genome shotgun (WGS) entry which is preliminary data.</text>
</comment>
<protein>
    <recommendedName>
        <fullName evidence="1">Transposase IS200-like domain-containing protein</fullName>
    </recommendedName>
</protein>
<accession>U5BJV0</accession>
<feature type="domain" description="Transposase IS200-like" evidence="1">
    <location>
        <begin position="5"/>
        <end position="58"/>
    </location>
</feature>
<dbReference type="GO" id="GO:0006313">
    <property type="term" value="P:DNA transposition"/>
    <property type="evidence" value="ECO:0007669"/>
    <property type="project" value="InterPro"/>
</dbReference>
<dbReference type="GO" id="GO:0003677">
    <property type="term" value="F:DNA binding"/>
    <property type="evidence" value="ECO:0007669"/>
    <property type="project" value="InterPro"/>
</dbReference>
<dbReference type="RefSeq" id="WP_022582358.1">
    <property type="nucleotide sequence ID" value="NZ_KB906679.1"/>
</dbReference>
<evidence type="ECO:0000313" key="2">
    <source>
        <dbReference type="EMBL" id="ERM80725.1"/>
    </source>
</evidence>
<dbReference type="GO" id="GO:0004803">
    <property type="term" value="F:transposase activity"/>
    <property type="evidence" value="ECO:0007669"/>
    <property type="project" value="InterPro"/>
</dbReference>
<dbReference type="EMBL" id="AWXR01000080">
    <property type="protein sequence ID" value="ERM80725.1"/>
    <property type="molecule type" value="Genomic_DNA"/>
</dbReference>
<evidence type="ECO:0000313" key="3">
    <source>
        <dbReference type="Proteomes" id="UP000016843"/>
    </source>
</evidence>